<dbReference type="InterPro" id="IPR033989">
    <property type="entry name" value="CD209-like_CTLD"/>
</dbReference>
<accession>M7C5C8</accession>
<keyword evidence="4" id="KW-1133">Transmembrane helix</keyword>
<dbReference type="PROSITE" id="PS50041">
    <property type="entry name" value="C_TYPE_LECTIN_2"/>
    <property type="match status" value="1"/>
</dbReference>
<dbReference type="InterPro" id="IPR016187">
    <property type="entry name" value="CTDL_fold"/>
</dbReference>
<comment type="subcellular location">
    <subcellularLocation>
        <location evidence="1">Cell membrane</location>
        <topology evidence="1">Single-pass type II membrane protein</topology>
    </subcellularLocation>
</comment>
<feature type="domain" description="C-type lectin" evidence="5">
    <location>
        <begin position="185"/>
        <end position="272"/>
    </location>
</feature>
<reference evidence="7" key="1">
    <citation type="journal article" date="2013" name="Nat. Genet.">
        <title>The draft genomes of soft-shell turtle and green sea turtle yield insights into the development and evolution of the turtle-specific body plan.</title>
        <authorList>
            <person name="Wang Z."/>
            <person name="Pascual-Anaya J."/>
            <person name="Zadissa A."/>
            <person name="Li W."/>
            <person name="Niimura Y."/>
            <person name="Huang Z."/>
            <person name="Li C."/>
            <person name="White S."/>
            <person name="Xiong Z."/>
            <person name="Fang D."/>
            <person name="Wang B."/>
            <person name="Ming Y."/>
            <person name="Chen Y."/>
            <person name="Zheng Y."/>
            <person name="Kuraku S."/>
            <person name="Pignatelli M."/>
            <person name="Herrero J."/>
            <person name="Beal K."/>
            <person name="Nozawa M."/>
            <person name="Li Q."/>
            <person name="Wang J."/>
            <person name="Zhang H."/>
            <person name="Yu L."/>
            <person name="Shigenobu S."/>
            <person name="Wang J."/>
            <person name="Liu J."/>
            <person name="Flicek P."/>
            <person name="Searle S."/>
            <person name="Wang J."/>
            <person name="Kuratani S."/>
            <person name="Yin Y."/>
            <person name="Aken B."/>
            <person name="Zhang G."/>
            <person name="Irie N."/>
        </authorList>
    </citation>
    <scope>NUCLEOTIDE SEQUENCE [LARGE SCALE GENOMIC DNA]</scope>
</reference>
<dbReference type="EMBL" id="KB515918">
    <property type="protein sequence ID" value="EMP39683.1"/>
    <property type="molecule type" value="Genomic_DNA"/>
</dbReference>
<dbReference type="PANTHER" id="PTHR45710">
    <property type="entry name" value="C-TYPE LECTIN DOMAIN-CONTAINING PROTEIN 180"/>
    <property type="match status" value="1"/>
</dbReference>
<dbReference type="GO" id="GO:0030246">
    <property type="term" value="F:carbohydrate binding"/>
    <property type="evidence" value="ECO:0007669"/>
    <property type="project" value="UniProtKB-KW"/>
</dbReference>
<dbReference type="CDD" id="cd03590">
    <property type="entry name" value="CLECT_DC-SIGN_like"/>
    <property type="match status" value="1"/>
</dbReference>
<feature type="region of interest" description="Disordered" evidence="3">
    <location>
        <begin position="53"/>
        <end position="110"/>
    </location>
</feature>
<dbReference type="eggNOG" id="KOG4297">
    <property type="taxonomic scope" value="Eukaryota"/>
</dbReference>
<feature type="transmembrane region" description="Helical" evidence="4">
    <location>
        <begin position="118"/>
        <end position="142"/>
    </location>
</feature>
<evidence type="ECO:0000259" key="5">
    <source>
        <dbReference type="PROSITE" id="PS50041"/>
    </source>
</evidence>
<proteinExistence type="predicted"/>
<feature type="compositionally biased region" description="Polar residues" evidence="3">
    <location>
        <begin position="60"/>
        <end position="76"/>
    </location>
</feature>
<keyword evidence="2 6" id="KW-0430">Lectin</keyword>
<dbReference type="SUPFAM" id="SSF56436">
    <property type="entry name" value="C-type lectin-like"/>
    <property type="match status" value="1"/>
</dbReference>
<evidence type="ECO:0000256" key="3">
    <source>
        <dbReference type="SAM" id="MobiDB-lite"/>
    </source>
</evidence>
<dbReference type="AlphaFoldDB" id="M7C5C8"/>
<organism evidence="6 7">
    <name type="scientific">Chelonia mydas</name>
    <name type="common">Green sea-turtle</name>
    <name type="synonym">Chelonia agassizi</name>
    <dbReference type="NCBI Taxonomy" id="8469"/>
    <lineage>
        <taxon>Eukaryota</taxon>
        <taxon>Metazoa</taxon>
        <taxon>Chordata</taxon>
        <taxon>Craniata</taxon>
        <taxon>Vertebrata</taxon>
        <taxon>Euteleostomi</taxon>
        <taxon>Archelosauria</taxon>
        <taxon>Testudinata</taxon>
        <taxon>Testudines</taxon>
        <taxon>Cryptodira</taxon>
        <taxon>Durocryptodira</taxon>
        <taxon>Americhelydia</taxon>
        <taxon>Chelonioidea</taxon>
        <taxon>Cheloniidae</taxon>
        <taxon>Chelonia</taxon>
    </lineage>
</organism>
<dbReference type="PANTHER" id="PTHR45710:SF8">
    <property type="entry name" value="RERATING FAMILY MEMBER 4"/>
    <property type="match status" value="1"/>
</dbReference>
<dbReference type="SMART" id="SM00034">
    <property type="entry name" value="CLECT"/>
    <property type="match status" value="1"/>
</dbReference>
<evidence type="ECO:0000313" key="6">
    <source>
        <dbReference type="EMBL" id="EMP39683.1"/>
    </source>
</evidence>
<dbReference type="InterPro" id="IPR050828">
    <property type="entry name" value="C-type_lectin/matrix_domain"/>
</dbReference>
<protein>
    <submittedName>
        <fullName evidence="6">C-type lectin domain family 4 member E</fullName>
    </submittedName>
</protein>
<keyword evidence="4" id="KW-0812">Transmembrane</keyword>
<dbReference type="InterPro" id="IPR001304">
    <property type="entry name" value="C-type_lectin-like"/>
</dbReference>
<evidence type="ECO:0000256" key="2">
    <source>
        <dbReference type="ARBA" id="ARBA00022734"/>
    </source>
</evidence>
<dbReference type="GO" id="GO:0005886">
    <property type="term" value="C:plasma membrane"/>
    <property type="evidence" value="ECO:0007669"/>
    <property type="project" value="UniProtKB-SubCell"/>
</dbReference>
<dbReference type="Proteomes" id="UP000031443">
    <property type="component" value="Unassembled WGS sequence"/>
</dbReference>
<dbReference type="Gene3D" id="3.10.100.10">
    <property type="entry name" value="Mannose-Binding Protein A, subunit A"/>
    <property type="match status" value="1"/>
</dbReference>
<keyword evidence="4" id="KW-0472">Membrane</keyword>
<evidence type="ECO:0000313" key="7">
    <source>
        <dbReference type="Proteomes" id="UP000031443"/>
    </source>
</evidence>
<name>M7C5C8_CHEMY</name>
<keyword evidence="7" id="KW-1185">Reference proteome</keyword>
<sequence>MPSSAVTPPPLPRPPWILQRDWRQWTAEINPEDEVMDEEVTLVDDVENMAGLSGGMESQDLFSTPERSTQCQQSVSGVHDAGEERPDRQSFVQGPKQHTAPAEKSMPQSAPQKPTWRLLWLISALLLLLCVSLLIALIVTLLKGTGGCEEHKALPQSSAEWRCVLGRAEEKGQVWTCCPMDWEHFQSSCYYFSIDTMNWGDSETNCTGMGSHLVVINTGTEQDFIFNLTRRTVTSSPDKNYYIGLTDQAQEGQWRWVDQTPYNETAASGDPDYLPLSWLMKSYADVRTTGRRRFNYTQSSFRMMVECAFGEIRQDGTAYKLFTG</sequence>
<evidence type="ECO:0000256" key="4">
    <source>
        <dbReference type="SAM" id="Phobius"/>
    </source>
</evidence>
<gene>
    <name evidence="6" type="ORF">UY3_03066</name>
</gene>
<evidence type="ECO:0000256" key="1">
    <source>
        <dbReference type="ARBA" id="ARBA00004401"/>
    </source>
</evidence>
<dbReference type="InterPro" id="IPR016186">
    <property type="entry name" value="C-type_lectin-like/link_sf"/>
</dbReference>
<dbReference type="Pfam" id="PF00059">
    <property type="entry name" value="Lectin_C"/>
    <property type="match status" value="1"/>
</dbReference>